<comment type="caution">
    <text evidence="2">The sequence shown here is derived from an EMBL/GenBank/DDBJ whole genome shotgun (WGS) entry which is preliminary data.</text>
</comment>
<protein>
    <recommendedName>
        <fullName evidence="1">FCP1 homology domain-containing protein</fullName>
    </recommendedName>
</protein>
<dbReference type="Proteomes" id="UP001211065">
    <property type="component" value="Unassembled WGS sequence"/>
</dbReference>
<sequence length="226" mass="26051">CVPETQVCLIQHRIRTLRDGRKVALAEKVHEFLDWAQRYFEISICSLGDQPYVDMVVQVLDPSRNMIRGLTYSARGEYLHIQQTPYPKKPPKDLAAIYAFYNVDDVDKPSISPIIIDDNISMWPQCQQDNIIVVRESKPSPVWNVNLIPIQALLQSIHGEFFKQVDNWELLDSESKLISRPVVVDCYKDLLRKDLSIRIASNAGVFFDEEKEVELLFDSNGIPYNL</sequence>
<dbReference type="Pfam" id="PF03031">
    <property type="entry name" value="NIF"/>
    <property type="match status" value="1"/>
</dbReference>
<evidence type="ECO:0000259" key="1">
    <source>
        <dbReference type="PROSITE" id="PS50969"/>
    </source>
</evidence>
<keyword evidence="3" id="KW-1185">Reference proteome</keyword>
<proteinExistence type="predicted"/>
<dbReference type="InterPro" id="IPR004274">
    <property type="entry name" value="FCP1_dom"/>
</dbReference>
<dbReference type="PROSITE" id="PS50969">
    <property type="entry name" value="FCP1"/>
    <property type="match status" value="1"/>
</dbReference>
<evidence type="ECO:0000313" key="3">
    <source>
        <dbReference type="Proteomes" id="UP001211065"/>
    </source>
</evidence>
<dbReference type="SUPFAM" id="SSF56784">
    <property type="entry name" value="HAD-like"/>
    <property type="match status" value="1"/>
</dbReference>
<dbReference type="InterPro" id="IPR036412">
    <property type="entry name" value="HAD-like_sf"/>
</dbReference>
<name>A0AAD5XVR6_9FUNG</name>
<accession>A0AAD5XVR6</accession>
<evidence type="ECO:0000313" key="2">
    <source>
        <dbReference type="EMBL" id="KAJ3202213.1"/>
    </source>
</evidence>
<dbReference type="AlphaFoldDB" id="A0AAD5XVR6"/>
<feature type="non-terminal residue" evidence="2">
    <location>
        <position position="1"/>
    </location>
</feature>
<reference evidence="2" key="1">
    <citation type="submission" date="2020-05" db="EMBL/GenBank/DDBJ databases">
        <title>Phylogenomic resolution of chytrid fungi.</title>
        <authorList>
            <person name="Stajich J.E."/>
            <person name="Amses K."/>
            <person name="Simmons R."/>
            <person name="Seto K."/>
            <person name="Myers J."/>
            <person name="Bonds A."/>
            <person name="Quandt C.A."/>
            <person name="Barry K."/>
            <person name="Liu P."/>
            <person name="Grigoriev I."/>
            <person name="Longcore J.E."/>
            <person name="James T.Y."/>
        </authorList>
    </citation>
    <scope>NUCLEOTIDE SEQUENCE</scope>
    <source>
        <strain evidence="2">JEL0476</strain>
    </source>
</reference>
<organism evidence="2 3">
    <name type="scientific">Clydaea vesicula</name>
    <dbReference type="NCBI Taxonomy" id="447962"/>
    <lineage>
        <taxon>Eukaryota</taxon>
        <taxon>Fungi</taxon>
        <taxon>Fungi incertae sedis</taxon>
        <taxon>Chytridiomycota</taxon>
        <taxon>Chytridiomycota incertae sedis</taxon>
        <taxon>Chytridiomycetes</taxon>
        <taxon>Lobulomycetales</taxon>
        <taxon>Lobulomycetaceae</taxon>
        <taxon>Clydaea</taxon>
    </lineage>
</organism>
<dbReference type="Gene3D" id="3.40.50.1000">
    <property type="entry name" value="HAD superfamily/HAD-like"/>
    <property type="match status" value="1"/>
</dbReference>
<gene>
    <name evidence="2" type="ORF">HK099_001954</name>
</gene>
<feature type="domain" description="FCP1 homology" evidence="1">
    <location>
        <begin position="1"/>
        <end position="157"/>
    </location>
</feature>
<dbReference type="InterPro" id="IPR023214">
    <property type="entry name" value="HAD_sf"/>
</dbReference>
<dbReference type="EMBL" id="JADGJW010001605">
    <property type="protein sequence ID" value="KAJ3202213.1"/>
    <property type="molecule type" value="Genomic_DNA"/>
</dbReference>